<organism evidence="1">
    <name type="scientific">Anguilla anguilla</name>
    <name type="common">European freshwater eel</name>
    <name type="synonym">Muraena anguilla</name>
    <dbReference type="NCBI Taxonomy" id="7936"/>
    <lineage>
        <taxon>Eukaryota</taxon>
        <taxon>Metazoa</taxon>
        <taxon>Chordata</taxon>
        <taxon>Craniata</taxon>
        <taxon>Vertebrata</taxon>
        <taxon>Euteleostomi</taxon>
        <taxon>Actinopterygii</taxon>
        <taxon>Neopterygii</taxon>
        <taxon>Teleostei</taxon>
        <taxon>Anguilliformes</taxon>
        <taxon>Anguillidae</taxon>
        <taxon>Anguilla</taxon>
    </lineage>
</organism>
<protein>
    <submittedName>
        <fullName evidence="1">Uncharacterized protein</fullName>
    </submittedName>
</protein>
<accession>A0A0E9PXH2</accession>
<reference evidence="1" key="2">
    <citation type="journal article" date="2015" name="Fish Shellfish Immunol.">
        <title>Early steps in the European eel (Anguilla anguilla)-Vibrio vulnificus interaction in the gills: Role of the RtxA13 toxin.</title>
        <authorList>
            <person name="Callol A."/>
            <person name="Pajuelo D."/>
            <person name="Ebbesson L."/>
            <person name="Teles M."/>
            <person name="MacKenzie S."/>
            <person name="Amaro C."/>
        </authorList>
    </citation>
    <scope>NUCLEOTIDE SEQUENCE</scope>
</reference>
<name>A0A0E9PXH2_ANGAN</name>
<reference evidence="1" key="1">
    <citation type="submission" date="2014-11" db="EMBL/GenBank/DDBJ databases">
        <authorList>
            <person name="Amaro Gonzalez C."/>
        </authorList>
    </citation>
    <scope>NUCLEOTIDE SEQUENCE</scope>
</reference>
<proteinExistence type="predicted"/>
<sequence length="18" mass="2155">MDMLLSPEMQILCQYVHC</sequence>
<evidence type="ECO:0000313" key="1">
    <source>
        <dbReference type="EMBL" id="JAH08578.1"/>
    </source>
</evidence>
<dbReference type="EMBL" id="GBXM01099999">
    <property type="protein sequence ID" value="JAH08578.1"/>
    <property type="molecule type" value="Transcribed_RNA"/>
</dbReference>
<dbReference type="AlphaFoldDB" id="A0A0E9PXH2"/>